<dbReference type="SUPFAM" id="SSF51905">
    <property type="entry name" value="FAD/NAD(P)-binding domain"/>
    <property type="match status" value="1"/>
</dbReference>
<reference evidence="3 4" key="1">
    <citation type="submission" date="2016-09" db="EMBL/GenBank/DDBJ databases">
        <title>Serratia marcescens MSU-97 and epiphytic antimycotic-producing bacteria.</title>
        <authorList>
            <person name="Matilla M.A."/>
        </authorList>
    </citation>
    <scope>NUCLEOTIDE SEQUENCE [LARGE SCALE GENOMIC DNA]</scope>
    <source>
        <strain evidence="3 4">MSU-97</strain>
    </source>
</reference>
<keyword evidence="1" id="KW-0560">Oxidoreductase</keyword>
<accession>A0A1Q4P575</accession>
<dbReference type="PRINTS" id="PR00419">
    <property type="entry name" value="ADXRDTASE"/>
</dbReference>
<dbReference type="AlphaFoldDB" id="A0A1Q4P575"/>
<sequence length="407" mass="44484">MKTEYQVAIVGSGPAGIAAATALRRAGIEDVVILEREQQAGGVPRHCRHPTFGLQTFYRPMLGSTYVDKILARAGQVEIRTGVTVTAIKPDGELTITDQRGVSALKAQRVILATGVRETPRHPRLVSGLRPQGVLTAGALQQFVYLRGLQPGKAPVVVGTELVSFSALWTLRNAGVRAVAMIESGDRPVAWRLSALYARLMGVPIHYASRVTDIAGRDRVESIEVENRQGEKRRIACDSLIFTGRFTGEYTLVRQSHLAQRPDSGCPLTDQFGRCSDAAYFAVGNMLHPADMGDQCYQEGLRVGEAVARSLQRTLPPARQTLPVRHDERIRLTAPANVALIGKPTTVTINMRVERAVSGSVVVRLGEKVLYRKMHRCLPERRILLRNIALPADGERDALHISIESAG</sequence>
<evidence type="ECO:0000313" key="3">
    <source>
        <dbReference type="EMBL" id="OKB68285.1"/>
    </source>
</evidence>
<dbReference type="InterPro" id="IPR051691">
    <property type="entry name" value="Metab_Enz_Cyan_OpOx_G3PDH"/>
</dbReference>
<dbReference type="PANTHER" id="PTHR42949:SF3">
    <property type="entry name" value="ANAEROBIC GLYCEROL-3-PHOSPHATE DEHYDROGENASE SUBUNIT B"/>
    <property type="match status" value="1"/>
</dbReference>
<dbReference type="Pfam" id="PF07992">
    <property type="entry name" value="Pyr_redox_2"/>
    <property type="match status" value="1"/>
</dbReference>
<evidence type="ECO:0000313" key="4">
    <source>
        <dbReference type="Proteomes" id="UP000185770"/>
    </source>
</evidence>
<name>A0A1Q4P575_SERMA</name>
<evidence type="ECO:0000256" key="1">
    <source>
        <dbReference type="ARBA" id="ARBA00023002"/>
    </source>
</evidence>
<gene>
    <name evidence="3" type="ORF">BHU62_02100</name>
</gene>
<comment type="caution">
    <text evidence="3">The sequence shown here is derived from an EMBL/GenBank/DDBJ whole genome shotgun (WGS) entry which is preliminary data.</text>
</comment>
<evidence type="ECO:0000259" key="2">
    <source>
        <dbReference type="Pfam" id="PF07992"/>
    </source>
</evidence>
<dbReference type="PANTHER" id="PTHR42949">
    <property type="entry name" value="ANAEROBIC GLYCEROL-3-PHOSPHATE DEHYDROGENASE SUBUNIT B"/>
    <property type="match status" value="1"/>
</dbReference>
<dbReference type="Proteomes" id="UP000185770">
    <property type="component" value="Unassembled WGS sequence"/>
</dbReference>
<dbReference type="GO" id="GO:0016491">
    <property type="term" value="F:oxidoreductase activity"/>
    <property type="evidence" value="ECO:0007669"/>
    <property type="project" value="UniProtKB-KW"/>
</dbReference>
<protein>
    <submittedName>
        <fullName evidence="3">Pyridine nucleotide-disulfide oxidoreductase</fullName>
    </submittedName>
</protein>
<organism evidence="3 4">
    <name type="scientific">Serratia marcescens</name>
    <dbReference type="NCBI Taxonomy" id="615"/>
    <lineage>
        <taxon>Bacteria</taxon>
        <taxon>Pseudomonadati</taxon>
        <taxon>Pseudomonadota</taxon>
        <taxon>Gammaproteobacteria</taxon>
        <taxon>Enterobacterales</taxon>
        <taxon>Yersiniaceae</taxon>
        <taxon>Serratia</taxon>
    </lineage>
</organism>
<dbReference type="EMBL" id="MJAO01000002">
    <property type="protein sequence ID" value="OKB68285.1"/>
    <property type="molecule type" value="Genomic_DNA"/>
</dbReference>
<dbReference type="InterPro" id="IPR036188">
    <property type="entry name" value="FAD/NAD-bd_sf"/>
</dbReference>
<dbReference type="RefSeq" id="WP_073528932.1">
    <property type="nucleotide sequence ID" value="NZ_MJAO01000002.1"/>
</dbReference>
<feature type="domain" description="FAD/NAD(P)-binding" evidence="2">
    <location>
        <begin position="5"/>
        <end position="287"/>
    </location>
</feature>
<proteinExistence type="predicted"/>
<dbReference type="InterPro" id="IPR023753">
    <property type="entry name" value="FAD/NAD-binding_dom"/>
</dbReference>
<dbReference type="OrthoDB" id="5287468at2"/>
<dbReference type="Gene3D" id="3.50.50.60">
    <property type="entry name" value="FAD/NAD(P)-binding domain"/>
    <property type="match status" value="2"/>
</dbReference>